<proteinExistence type="predicted"/>
<evidence type="ECO:0000313" key="3">
    <source>
        <dbReference type="Proteomes" id="UP001202717"/>
    </source>
</evidence>
<keyword evidence="3" id="KW-1185">Reference proteome</keyword>
<keyword evidence="1" id="KW-0472">Membrane</keyword>
<reference evidence="2 3" key="1">
    <citation type="submission" date="2023-01" db="EMBL/GenBank/DDBJ databases">
        <title>Psychroserpens ponticola sp. nov., isolated from seawater.</title>
        <authorList>
            <person name="Kristyanto S."/>
            <person name="Jung J."/>
            <person name="Kim J.M."/>
            <person name="Jeon C.O."/>
        </authorList>
    </citation>
    <scope>NUCLEOTIDE SEQUENCE [LARGE SCALE GENOMIC DNA]</scope>
    <source>
        <strain evidence="2 3">MSW6</strain>
    </source>
</reference>
<dbReference type="Proteomes" id="UP001202717">
    <property type="component" value="Chromosome"/>
</dbReference>
<accession>A0ABY7RWG5</accession>
<name>A0ABY7RWG5_9FLAO</name>
<dbReference type="RefSeq" id="WP_249993276.1">
    <property type="nucleotide sequence ID" value="NZ_CP116221.1"/>
</dbReference>
<protein>
    <recommendedName>
        <fullName evidence="4">Chromosome partitioning protein ParA</fullName>
    </recommendedName>
</protein>
<evidence type="ECO:0000313" key="2">
    <source>
        <dbReference type="EMBL" id="WCO01437.1"/>
    </source>
</evidence>
<evidence type="ECO:0008006" key="4">
    <source>
        <dbReference type="Google" id="ProtNLM"/>
    </source>
</evidence>
<organism evidence="2 3">
    <name type="scientific">Psychroserpens ponticola</name>
    <dbReference type="NCBI Taxonomy" id="2932268"/>
    <lineage>
        <taxon>Bacteria</taxon>
        <taxon>Pseudomonadati</taxon>
        <taxon>Bacteroidota</taxon>
        <taxon>Flavobacteriia</taxon>
        <taxon>Flavobacteriales</taxon>
        <taxon>Flavobacteriaceae</taxon>
        <taxon>Psychroserpens</taxon>
    </lineage>
</organism>
<dbReference type="EMBL" id="CP116221">
    <property type="protein sequence ID" value="WCO01437.1"/>
    <property type="molecule type" value="Genomic_DNA"/>
</dbReference>
<evidence type="ECO:0000256" key="1">
    <source>
        <dbReference type="SAM" id="Phobius"/>
    </source>
</evidence>
<keyword evidence="1" id="KW-1133">Transmembrane helix</keyword>
<feature type="transmembrane region" description="Helical" evidence="1">
    <location>
        <begin position="12"/>
        <end position="32"/>
    </location>
</feature>
<keyword evidence="1" id="KW-0812">Transmembrane</keyword>
<gene>
    <name evidence="2" type="ORF">MUN68_015400</name>
</gene>
<sequence>MIVNPQLFNYRLIIGSLIVAVTILGVFSYTNYQSISAHQQFLEQEKKLVENELSQMITRYDDVSISNDLIASQLEVAKKDTELVLDSLSMLRSDLSVISRFKQQLHGIKLKNKTLFSAIDSLDLANQNLKEENIVAHNELVKQRRANNSLLEANNHLNRSLEKGALLTANSFKAKSYTKILGKKQASNKAKKVDNIEVCFTLAENSLTKQGEKDIYIQIVNPQNNVVADKGAINFGNTSLIYSSKTTIDYNNEVLDICLDIEADVDEKPLTAGTYFITIFNKDRKLGNTQVKLN</sequence>